<evidence type="ECO:0000313" key="1">
    <source>
        <dbReference type="EMBL" id="EAL65698.1"/>
    </source>
</evidence>
<dbReference type="Proteomes" id="UP000002195">
    <property type="component" value="Unassembled WGS sequence"/>
</dbReference>
<dbReference type="GeneID" id="8624092"/>
<dbReference type="RefSeq" id="XP_639067.1">
    <property type="nucleotide sequence ID" value="XM_633975.1"/>
</dbReference>
<keyword evidence="2" id="KW-1185">Reference proteome</keyword>
<evidence type="ECO:0000313" key="2">
    <source>
        <dbReference type="Proteomes" id="UP000002195"/>
    </source>
</evidence>
<gene>
    <name evidence="1" type="ORF">DDB_G0283427</name>
</gene>
<proteinExistence type="predicted"/>
<dbReference type="AlphaFoldDB" id="Q54R24"/>
<dbReference type="InParanoid" id="Q54R24"/>
<protein>
    <submittedName>
        <fullName evidence="1">Uncharacterized protein</fullName>
    </submittedName>
</protein>
<dbReference type="EMBL" id="AAFI02000055">
    <property type="protein sequence ID" value="EAL65698.1"/>
    <property type="molecule type" value="Genomic_DNA"/>
</dbReference>
<reference evidence="1 2" key="1">
    <citation type="journal article" date="2005" name="Nature">
        <title>The genome of the social amoeba Dictyostelium discoideum.</title>
        <authorList>
            <consortium name="The Dictyostelium discoideum Sequencing Consortium"/>
            <person name="Eichinger L."/>
            <person name="Pachebat J.A."/>
            <person name="Glockner G."/>
            <person name="Rajandream M.A."/>
            <person name="Sucgang R."/>
            <person name="Berriman M."/>
            <person name="Song J."/>
            <person name="Olsen R."/>
            <person name="Szafranski K."/>
            <person name="Xu Q."/>
            <person name="Tunggal B."/>
            <person name="Kummerfeld S."/>
            <person name="Madera M."/>
            <person name="Konfortov B.A."/>
            <person name="Rivero F."/>
            <person name="Bankier A.T."/>
            <person name="Lehmann R."/>
            <person name="Hamlin N."/>
            <person name="Davies R."/>
            <person name="Gaudet P."/>
            <person name="Fey P."/>
            <person name="Pilcher K."/>
            <person name="Chen G."/>
            <person name="Saunders D."/>
            <person name="Sodergren E."/>
            <person name="Davis P."/>
            <person name="Kerhornou A."/>
            <person name="Nie X."/>
            <person name="Hall N."/>
            <person name="Anjard C."/>
            <person name="Hemphill L."/>
            <person name="Bason N."/>
            <person name="Farbrother P."/>
            <person name="Desany B."/>
            <person name="Just E."/>
            <person name="Morio T."/>
            <person name="Rost R."/>
            <person name="Churcher C."/>
            <person name="Cooper J."/>
            <person name="Haydock S."/>
            <person name="van Driessche N."/>
            <person name="Cronin A."/>
            <person name="Goodhead I."/>
            <person name="Muzny D."/>
            <person name="Mourier T."/>
            <person name="Pain A."/>
            <person name="Lu M."/>
            <person name="Harper D."/>
            <person name="Lindsay R."/>
            <person name="Hauser H."/>
            <person name="James K."/>
            <person name="Quiles M."/>
            <person name="Madan Babu M."/>
            <person name="Saito T."/>
            <person name="Buchrieser C."/>
            <person name="Wardroper A."/>
            <person name="Felder M."/>
            <person name="Thangavelu M."/>
            <person name="Johnson D."/>
            <person name="Knights A."/>
            <person name="Loulseged H."/>
            <person name="Mungall K."/>
            <person name="Oliver K."/>
            <person name="Price C."/>
            <person name="Quail M.A."/>
            <person name="Urushihara H."/>
            <person name="Hernandez J."/>
            <person name="Rabbinowitsch E."/>
            <person name="Steffen D."/>
            <person name="Sanders M."/>
            <person name="Ma J."/>
            <person name="Kohara Y."/>
            <person name="Sharp S."/>
            <person name="Simmonds M."/>
            <person name="Spiegler S."/>
            <person name="Tivey A."/>
            <person name="Sugano S."/>
            <person name="White B."/>
            <person name="Walker D."/>
            <person name="Woodward J."/>
            <person name="Winckler T."/>
            <person name="Tanaka Y."/>
            <person name="Shaulsky G."/>
            <person name="Schleicher M."/>
            <person name="Weinstock G."/>
            <person name="Rosenthal A."/>
            <person name="Cox E.C."/>
            <person name="Chisholm R.L."/>
            <person name="Gibbs R."/>
            <person name="Loomis W.F."/>
            <person name="Platzer M."/>
            <person name="Kay R.R."/>
            <person name="Williams J."/>
            <person name="Dear P.H."/>
            <person name="Noegel A.A."/>
            <person name="Barrell B."/>
            <person name="Kuspa A."/>
        </authorList>
    </citation>
    <scope>NUCLEOTIDE SEQUENCE [LARGE SCALE GENOMIC DNA]</scope>
    <source>
        <strain evidence="1 2">AX4</strain>
    </source>
</reference>
<dbReference type="KEGG" id="ddi:DDB_G0283427"/>
<comment type="caution">
    <text evidence="1">The sequence shown here is derived from an EMBL/GenBank/DDBJ whole genome shotgun (WGS) entry which is preliminary data.</text>
</comment>
<dbReference type="PaxDb" id="44689-DDB0185514"/>
<dbReference type="VEuPathDB" id="AmoebaDB:DDB_G0283427"/>
<accession>Q54R24</accession>
<dbReference type="HOGENOM" id="CLU_1838910_0_0_1"/>
<organism evidence="1 2">
    <name type="scientific">Dictyostelium discoideum</name>
    <name type="common">Social amoeba</name>
    <dbReference type="NCBI Taxonomy" id="44689"/>
    <lineage>
        <taxon>Eukaryota</taxon>
        <taxon>Amoebozoa</taxon>
        <taxon>Evosea</taxon>
        <taxon>Eumycetozoa</taxon>
        <taxon>Dictyostelia</taxon>
        <taxon>Dictyosteliales</taxon>
        <taxon>Dictyosteliaceae</taxon>
        <taxon>Dictyostelium</taxon>
    </lineage>
</organism>
<dbReference type="dictyBase" id="DDB_G0283427"/>
<name>Q54R24_DICDI</name>
<sequence>MNKIHYFDEFLQEMFAEEKLDGVIIKRNLSKEEFENFENKYEEFQFEYEPNDGLFIIFQNLTTGCGHSTCVSALATIFFVAISHYQGGDVIDQYFKSSIRLEGDVIQIFLLPYKKSCEHKKEGLPNFKKFKTNLIQKKIN</sequence>